<comment type="caution">
    <text evidence="2">The sequence shown here is derived from an EMBL/GenBank/DDBJ whole genome shotgun (WGS) entry which is preliminary data.</text>
</comment>
<evidence type="ECO:0000256" key="1">
    <source>
        <dbReference type="SAM" id="Phobius"/>
    </source>
</evidence>
<feature type="transmembrane region" description="Helical" evidence="1">
    <location>
        <begin position="6"/>
        <end position="21"/>
    </location>
</feature>
<evidence type="ECO:0000313" key="3">
    <source>
        <dbReference type="Proteomes" id="UP000809829"/>
    </source>
</evidence>
<dbReference type="PIRSF" id="PIRSF002599">
    <property type="entry name" value="Cold_shock_A"/>
    <property type="match status" value="1"/>
</dbReference>
<accession>A0ABS2QPL1</accession>
<evidence type="ECO:0000313" key="2">
    <source>
        <dbReference type="EMBL" id="MBM7701258.1"/>
    </source>
</evidence>
<keyword evidence="1" id="KW-1133">Transmembrane helix</keyword>
<feature type="transmembrane region" description="Helical" evidence="1">
    <location>
        <begin position="41"/>
        <end position="59"/>
    </location>
</feature>
<dbReference type="EMBL" id="JAFBFC010000001">
    <property type="protein sequence ID" value="MBM7701258.1"/>
    <property type="molecule type" value="Genomic_DNA"/>
</dbReference>
<protein>
    <submittedName>
        <fullName evidence="2">Uncharacterized membrane protein YsdA (DUF1294 family)</fullName>
    </submittedName>
</protein>
<organism evidence="2 3">
    <name type="scientific">Priestia iocasae</name>
    <dbReference type="NCBI Taxonomy" id="2291674"/>
    <lineage>
        <taxon>Bacteria</taxon>
        <taxon>Bacillati</taxon>
        <taxon>Bacillota</taxon>
        <taxon>Bacilli</taxon>
        <taxon>Bacillales</taxon>
        <taxon>Bacillaceae</taxon>
        <taxon>Priestia</taxon>
    </lineage>
</organism>
<dbReference type="InterPro" id="IPR010718">
    <property type="entry name" value="DUF1294"/>
</dbReference>
<keyword evidence="1" id="KW-0472">Membrane</keyword>
<dbReference type="RefSeq" id="WP_205182465.1">
    <property type="nucleotide sequence ID" value="NZ_JAFBFC010000001.1"/>
</dbReference>
<keyword evidence="1" id="KW-0812">Transmembrane</keyword>
<dbReference type="InterPro" id="IPR012156">
    <property type="entry name" value="Cold_shock_CspA"/>
</dbReference>
<gene>
    <name evidence="2" type="ORF">JOC83_000084</name>
</gene>
<dbReference type="Proteomes" id="UP000809829">
    <property type="component" value="Unassembled WGS sequence"/>
</dbReference>
<proteinExistence type="predicted"/>
<name>A0ABS2QPL1_9BACI</name>
<reference evidence="2 3" key="1">
    <citation type="submission" date="2021-01" db="EMBL/GenBank/DDBJ databases">
        <title>Genomic Encyclopedia of Type Strains, Phase IV (KMG-IV): sequencing the most valuable type-strain genomes for metagenomic binning, comparative biology and taxonomic classification.</title>
        <authorList>
            <person name="Goeker M."/>
        </authorList>
    </citation>
    <scope>NUCLEOTIDE SEQUENCE [LARGE SCALE GENOMIC DNA]</scope>
    <source>
        <strain evidence="2 3">DSM 104297</strain>
    </source>
</reference>
<sequence length="86" mass="9945">MKPFVLIYLIVVNIVGFYLMGEDKKRAKKREWRIQESTLWLVAAVGGAVGLTIGMYLFRHKTKHIAFKVGFPLLAITFLVLLFMRM</sequence>
<dbReference type="Pfam" id="PF06961">
    <property type="entry name" value="DUF1294"/>
    <property type="match status" value="1"/>
</dbReference>
<keyword evidence="3" id="KW-1185">Reference proteome</keyword>
<feature type="transmembrane region" description="Helical" evidence="1">
    <location>
        <begin position="65"/>
        <end position="84"/>
    </location>
</feature>